<reference evidence="1 2" key="1">
    <citation type="submission" date="2019-01" db="EMBL/GenBank/DDBJ databases">
        <title>Sphingorhabdus lacus sp.nov., isolated from an oligotrophic freshwater lake.</title>
        <authorList>
            <person name="Park M."/>
        </authorList>
    </citation>
    <scope>NUCLEOTIDE SEQUENCE [LARGE SCALE GENOMIC DNA]</scope>
    <source>
        <strain evidence="1 2">IMCC26285</strain>
    </source>
</reference>
<proteinExistence type="predicted"/>
<sequence>MMSPAFRRHAELVSASYFATWHETKTLKQVQGDVVINDRLEISSALRCHAELVSASYFATWQETKTLKQVQGDVLMCDWLDLQIDAVR</sequence>
<organism evidence="1 2">
    <name type="scientific">Sphingorhabdus profundilacus</name>
    <dbReference type="NCBI Taxonomy" id="2509718"/>
    <lineage>
        <taxon>Bacteria</taxon>
        <taxon>Pseudomonadati</taxon>
        <taxon>Pseudomonadota</taxon>
        <taxon>Alphaproteobacteria</taxon>
        <taxon>Sphingomonadales</taxon>
        <taxon>Sphingomonadaceae</taxon>
        <taxon>Sphingorhabdus</taxon>
    </lineage>
</organism>
<dbReference type="EMBL" id="SDWJ01000001">
    <property type="protein sequence ID" value="MVZ96694.1"/>
    <property type="molecule type" value="Genomic_DNA"/>
</dbReference>
<gene>
    <name evidence="1" type="ORF">EUU23_03110</name>
</gene>
<protein>
    <submittedName>
        <fullName evidence="1">Uncharacterized protein</fullName>
    </submittedName>
</protein>
<dbReference type="Proteomes" id="UP000471147">
    <property type="component" value="Unassembled WGS sequence"/>
</dbReference>
<evidence type="ECO:0000313" key="1">
    <source>
        <dbReference type="EMBL" id="MVZ96694.1"/>
    </source>
</evidence>
<dbReference type="AlphaFoldDB" id="A0A6I4LXX2"/>
<dbReference type="RefSeq" id="WP_160352652.1">
    <property type="nucleotide sequence ID" value="NZ_SDWJ01000001.1"/>
</dbReference>
<comment type="caution">
    <text evidence="1">The sequence shown here is derived from an EMBL/GenBank/DDBJ whole genome shotgun (WGS) entry which is preliminary data.</text>
</comment>
<keyword evidence="2" id="KW-1185">Reference proteome</keyword>
<name>A0A6I4LXX2_9SPHN</name>
<accession>A0A6I4LXX2</accession>
<evidence type="ECO:0000313" key="2">
    <source>
        <dbReference type="Proteomes" id="UP000471147"/>
    </source>
</evidence>